<keyword evidence="9 11" id="KW-0496">Mitochondrion</keyword>
<keyword evidence="10 11" id="KW-0472">Membrane</keyword>
<dbReference type="PANTHER" id="PTHR13032:SF6">
    <property type="entry name" value="MITOCHONDRIAL IMPORT INNER MEMBRANE TRANSLOCASE SUBUNIT TIM21"/>
    <property type="match status" value="1"/>
</dbReference>
<comment type="similarity">
    <text evidence="2 11">Belongs to the TIM21 family.</text>
</comment>
<organism evidence="12 13">
    <name type="scientific">Saccharomyces mikatae IFO 1815</name>
    <dbReference type="NCBI Taxonomy" id="226126"/>
    <lineage>
        <taxon>Eukaryota</taxon>
        <taxon>Fungi</taxon>
        <taxon>Dikarya</taxon>
        <taxon>Ascomycota</taxon>
        <taxon>Saccharomycotina</taxon>
        <taxon>Saccharomycetes</taxon>
        <taxon>Saccharomycetales</taxon>
        <taxon>Saccharomycetaceae</taxon>
        <taxon>Saccharomyces</taxon>
    </lineage>
</organism>
<dbReference type="RefSeq" id="XP_056081849.1">
    <property type="nucleotide sequence ID" value="XM_056222126.1"/>
</dbReference>
<sequence length="245" mass="27531">MNSNLSRSLLRLGYIKPLFPRSNAPNISPLIAHASLLRGTLLNKTRLYSNDAGTTSQKKAETAGNKRKPLWPQVKSASTFTFSGILVIGAVGISTIVIYLILSELFSPSGDTQLFNRAVSMVEKNKDIRSLLQCNDGITGKERLKAYGELITSDKWTRNRPIVSTKKFDKEGMTHHYMRFHIESKKKIALVHLEAKESKQNYQPDFISMYVDVPGEKRYYLIKPKLNPVSNSKGFLGISWGPRKG</sequence>
<evidence type="ECO:0000256" key="5">
    <source>
        <dbReference type="ARBA" id="ARBA00022792"/>
    </source>
</evidence>
<keyword evidence="11" id="KW-0813">Transport</keyword>
<dbReference type="FunFam" id="3.10.450.320:FF:000002">
    <property type="entry name" value="Mitochondrial import inner membrane translocase subunit tim21"/>
    <property type="match status" value="1"/>
</dbReference>
<evidence type="ECO:0000313" key="13">
    <source>
        <dbReference type="Proteomes" id="UP001161438"/>
    </source>
</evidence>
<evidence type="ECO:0000256" key="2">
    <source>
        <dbReference type="ARBA" id="ARBA00010867"/>
    </source>
</evidence>
<keyword evidence="8 11" id="KW-0811">Translocation</keyword>
<dbReference type="Gene3D" id="3.10.450.320">
    <property type="entry name" value="Mitochondrial import inner membrane translocase subunit Tim21"/>
    <property type="match status" value="1"/>
</dbReference>
<evidence type="ECO:0000256" key="9">
    <source>
        <dbReference type="ARBA" id="ARBA00023128"/>
    </source>
</evidence>
<evidence type="ECO:0000256" key="8">
    <source>
        <dbReference type="ARBA" id="ARBA00023010"/>
    </source>
</evidence>
<accession>A0AA35NGE2</accession>
<keyword evidence="7 11" id="KW-1133">Transmembrane helix</keyword>
<comment type="subunit">
    <text evidence="11">Component of the TIM23 complex.</text>
</comment>
<dbReference type="Proteomes" id="UP001161438">
    <property type="component" value="Chromosome 6"/>
</dbReference>
<keyword evidence="13" id="KW-1185">Reference proteome</keyword>
<dbReference type="PANTHER" id="PTHR13032">
    <property type="entry name" value="MITOCHONDRIAL IMPORT INNER MEMBRANE TRANSLOCASE SUBUNIT TIM21"/>
    <property type="match status" value="1"/>
</dbReference>
<dbReference type="EMBL" id="OX365762">
    <property type="protein sequence ID" value="CAI4038734.1"/>
    <property type="molecule type" value="Genomic_DNA"/>
</dbReference>
<dbReference type="InterPro" id="IPR038552">
    <property type="entry name" value="Tim21_IMS_sf"/>
</dbReference>
<dbReference type="GO" id="GO:0005744">
    <property type="term" value="C:TIM23 mitochondrial import inner membrane translocase complex"/>
    <property type="evidence" value="ECO:0007669"/>
    <property type="project" value="UniProtKB-UniRule"/>
</dbReference>
<evidence type="ECO:0000256" key="4">
    <source>
        <dbReference type="ARBA" id="ARBA00022692"/>
    </source>
</evidence>
<keyword evidence="5 11" id="KW-0999">Mitochondrion inner membrane</keyword>
<evidence type="ECO:0000256" key="3">
    <source>
        <dbReference type="ARBA" id="ARBA00020726"/>
    </source>
</evidence>
<evidence type="ECO:0000256" key="10">
    <source>
        <dbReference type="ARBA" id="ARBA00023136"/>
    </source>
</evidence>
<dbReference type="Pfam" id="PF08294">
    <property type="entry name" value="TIM21"/>
    <property type="match status" value="1"/>
</dbReference>
<name>A0AA35NGE2_SACMI</name>
<evidence type="ECO:0000256" key="6">
    <source>
        <dbReference type="ARBA" id="ARBA00022946"/>
    </source>
</evidence>
<evidence type="ECO:0000256" key="1">
    <source>
        <dbReference type="ARBA" id="ARBA00004434"/>
    </source>
</evidence>
<dbReference type="GeneID" id="80917945"/>
<comment type="function">
    <text evidence="11">Essential component of the TIM23 complex, a complex that mediates the translocation of transit peptide-containing proteins across the mitochondrial inner membrane.</text>
</comment>
<dbReference type="GO" id="GO:0030150">
    <property type="term" value="P:protein import into mitochondrial matrix"/>
    <property type="evidence" value="ECO:0007669"/>
    <property type="project" value="UniProtKB-UniRule"/>
</dbReference>
<dbReference type="AlphaFoldDB" id="A0AA35NGE2"/>
<feature type="transmembrane region" description="Helical" evidence="11">
    <location>
        <begin position="80"/>
        <end position="102"/>
    </location>
</feature>
<keyword evidence="11" id="KW-0653">Protein transport</keyword>
<dbReference type="InterPro" id="IPR013261">
    <property type="entry name" value="Tim21"/>
</dbReference>
<gene>
    <name evidence="12" type="primary">SMKI06G0810</name>
    <name evidence="12" type="ORF">SMKI_06G0810</name>
</gene>
<evidence type="ECO:0000256" key="11">
    <source>
        <dbReference type="RuleBase" id="RU367142"/>
    </source>
</evidence>
<evidence type="ECO:0000256" key="7">
    <source>
        <dbReference type="ARBA" id="ARBA00022989"/>
    </source>
</evidence>
<evidence type="ECO:0000313" key="12">
    <source>
        <dbReference type="EMBL" id="CAI4038734.1"/>
    </source>
</evidence>
<comment type="subcellular location">
    <subcellularLocation>
        <location evidence="1 11">Mitochondrion inner membrane</location>
        <topology evidence="1 11">Single-pass membrane protein</topology>
    </subcellularLocation>
</comment>
<protein>
    <recommendedName>
        <fullName evidence="3 11">Mitochondrial import inner membrane translocase subunit Tim21</fullName>
    </recommendedName>
</protein>
<proteinExistence type="inferred from homology"/>
<reference evidence="12" key="1">
    <citation type="submission" date="2022-10" db="EMBL/GenBank/DDBJ databases">
        <authorList>
            <person name="Byrne P K."/>
        </authorList>
    </citation>
    <scope>NUCLEOTIDE SEQUENCE</scope>
    <source>
        <strain evidence="12">IFO1815</strain>
    </source>
</reference>
<keyword evidence="6" id="KW-0809">Transit peptide</keyword>
<keyword evidence="4 11" id="KW-0812">Transmembrane</keyword>